<name>A0A377WKJ2_KLEPN</name>
<dbReference type="SUPFAM" id="SSF52540">
    <property type="entry name" value="P-loop containing nucleoside triphosphate hydrolases"/>
    <property type="match status" value="1"/>
</dbReference>
<evidence type="ECO:0000256" key="1">
    <source>
        <dbReference type="ARBA" id="ARBA00006611"/>
    </source>
</evidence>
<proteinExistence type="inferred from homology"/>
<dbReference type="GO" id="GO:0016887">
    <property type="term" value="F:ATP hydrolysis activity"/>
    <property type="evidence" value="ECO:0007669"/>
    <property type="project" value="InterPro"/>
</dbReference>
<accession>A0A377WKJ2</accession>
<evidence type="ECO:0000313" key="3">
    <source>
        <dbReference type="Proteomes" id="UP000254799"/>
    </source>
</evidence>
<dbReference type="AlphaFoldDB" id="A0A377WKJ2"/>
<dbReference type="InterPro" id="IPR050921">
    <property type="entry name" value="T4SS_GSP_E_ATPase"/>
</dbReference>
<sequence length="160" mass="18259">MTAKNISLDRYKQRFFGDFLELPGLTEIAVNRPGELYTKINGVWEQHAVPLSYEDCYNFARCLAKHHGDNIEDIKPGLSATLESGERCQVIVPPACERDTVSITIRKPSKVQIPHQSYIDAGFYNRVTGEEKNGDARRGINCIVQYKKYSSVYGEMRRVR</sequence>
<protein>
    <submittedName>
        <fullName evidence="2">VirB11</fullName>
    </submittedName>
</protein>
<dbReference type="PANTHER" id="PTHR30486:SF6">
    <property type="entry name" value="TYPE IV PILUS RETRACTATION ATPASE PILT"/>
    <property type="match status" value="1"/>
</dbReference>
<dbReference type="Gene3D" id="3.30.450.90">
    <property type="match status" value="1"/>
</dbReference>
<comment type="similarity">
    <text evidence="1">Belongs to the GSP E family.</text>
</comment>
<evidence type="ECO:0000313" key="2">
    <source>
        <dbReference type="EMBL" id="STT55360.1"/>
    </source>
</evidence>
<dbReference type="PANTHER" id="PTHR30486">
    <property type="entry name" value="TWITCHING MOTILITY PROTEIN PILT"/>
    <property type="match status" value="1"/>
</dbReference>
<dbReference type="Proteomes" id="UP000254799">
    <property type="component" value="Unassembled WGS sequence"/>
</dbReference>
<dbReference type="InterPro" id="IPR027417">
    <property type="entry name" value="P-loop_NTPase"/>
</dbReference>
<reference evidence="2 3" key="1">
    <citation type="submission" date="2018-06" db="EMBL/GenBank/DDBJ databases">
        <authorList>
            <consortium name="Pathogen Informatics"/>
            <person name="Doyle S."/>
        </authorList>
    </citation>
    <scope>NUCLEOTIDE SEQUENCE [LARGE SCALE GENOMIC DNA]</scope>
    <source>
        <strain evidence="2 3">NCTC8849</strain>
    </source>
</reference>
<gene>
    <name evidence="2" type="ORF">NCTC8849_03969</name>
</gene>
<organism evidence="2 3">
    <name type="scientific">Klebsiella pneumoniae</name>
    <dbReference type="NCBI Taxonomy" id="573"/>
    <lineage>
        <taxon>Bacteria</taxon>
        <taxon>Pseudomonadati</taxon>
        <taxon>Pseudomonadota</taxon>
        <taxon>Gammaproteobacteria</taxon>
        <taxon>Enterobacterales</taxon>
        <taxon>Enterobacteriaceae</taxon>
        <taxon>Klebsiella/Raoultella group</taxon>
        <taxon>Klebsiella</taxon>
        <taxon>Klebsiella pneumoniae complex</taxon>
    </lineage>
</organism>
<dbReference type="EMBL" id="UGLC01000002">
    <property type="protein sequence ID" value="STT55360.1"/>
    <property type="molecule type" value="Genomic_DNA"/>
</dbReference>